<keyword evidence="5 6" id="KW-0472">Membrane</keyword>
<name>A0A0W0VMD1_9GAMM</name>
<evidence type="ECO:0000256" key="6">
    <source>
        <dbReference type="SAM" id="Phobius"/>
    </source>
</evidence>
<dbReference type="InterPro" id="IPR052159">
    <property type="entry name" value="Competence_DNA_uptake"/>
</dbReference>
<dbReference type="PATRIC" id="fig|45068.5.peg.1418"/>
<gene>
    <name evidence="8" type="primary">comA</name>
    <name evidence="8" type="ORF">Llon_1312</name>
</gene>
<feature type="transmembrane region" description="Helical" evidence="6">
    <location>
        <begin position="36"/>
        <end position="54"/>
    </location>
</feature>
<organism evidence="8 9">
    <name type="scientific">Legionella londiniensis</name>
    <dbReference type="NCBI Taxonomy" id="45068"/>
    <lineage>
        <taxon>Bacteria</taxon>
        <taxon>Pseudomonadati</taxon>
        <taxon>Pseudomonadota</taxon>
        <taxon>Gammaproteobacteria</taxon>
        <taxon>Legionellales</taxon>
        <taxon>Legionellaceae</taxon>
        <taxon>Legionella</taxon>
    </lineage>
</organism>
<feature type="transmembrane region" description="Helical" evidence="6">
    <location>
        <begin position="381"/>
        <end position="404"/>
    </location>
</feature>
<reference evidence="8 9" key="1">
    <citation type="submission" date="2015-11" db="EMBL/GenBank/DDBJ databases">
        <title>Genomic analysis of 38 Legionella species identifies large and diverse effector repertoires.</title>
        <authorList>
            <person name="Burstein D."/>
            <person name="Amaro F."/>
            <person name="Zusman T."/>
            <person name="Lifshitz Z."/>
            <person name="Cohen O."/>
            <person name="Gilbert J.A."/>
            <person name="Pupko T."/>
            <person name="Shuman H.A."/>
            <person name="Segal G."/>
        </authorList>
    </citation>
    <scope>NUCLEOTIDE SEQUENCE [LARGE SCALE GENOMIC DNA]</scope>
    <source>
        <strain evidence="8 9">ATCC 49505</strain>
    </source>
</reference>
<proteinExistence type="predicted"/>
<dbReference type="InterPro" id="IPR001279">
    <property type="entry name" value="Metallo-B-lactamas"/>
</dbReference>
<dbReference type="CDD" id="cd07731">
    <property type="entry name" value="ComA-like_MBL-fold"/>
    <property type="match status" value="1"/>
</dbReference>
<dbReference type="Proteomes" id="UP000054997">
    <property type="component" value="Unassembled WGS sequence"/>
</dbReference>
<feature type="transmembrane region" description="Helical" evidence="6">
    <location>
        <begin position="311"/>
        <end position="342"/>
    </location>
</feature>
<evidence type="ECO:0000256" key="3">
    <source>
        <dbReference type="ARBA" id="ARBA00022692"/>
    </source>
</evidence>
<feature type="transmembrane region" description="Helical" evidence="6">
    <location>
        <begin position="283"/>
        <end position="299"/>
    </location>
</feature>
<dbReference type="InterPro" id="IPR004477">
    <property type="entry name" value="ComEC_N"/>
</dbReference>
<dbReference type="PANTHER" id="PTHR30619">
    <property type="entry name" value="DNA INTERNALIZATION/COMPETENCE PROTEIN COMEC/REC2"/>
    <property type="match status" value="1"/>
</dbReference>
<protein>
    <submittedName>
        <fullName evidence="8">DNA uptake/competence protein ComA</fullName>
    </submittedName>
</protein>
<feature type="domain" description="Metallo-beta-lactamase" evidence="7">
    <location>
        <begin position="502"/>
        <end position="686"/>
    </location>
</feature>
<accession>A0A0W0VMD1</accession>
<sequence length="741" mass="83646">MEILCFYAGMACVFLNHAYPWLFWVTILFFRFKLKYLIWFIGALVWGQFHLWWVSEKGMPEKPVIKNAILQGYVASIPVQTRHKTQFYLELVKFNDKKVNTMVLLSCYDHCPTLHAGEFWQLKATIKRPRNLGNPGGFDFVSWLNARHISWAGYAKKNSFKLLEPQKNRYFILSLRERLASHLADLSLNEHSLGVLEALSLGVTSHLSKDEWELFRHTGTTHLMIISGAHIGLVAGIAYIWVKWLWARLGVFCLIIPAQRAAGIAAMSLALLYAALAGFGIPAQRALIVCFFMLLRYFTSQRFGSWQAWRYAFFCVILFEPHSLLMTGFYLSFIAVAILIVINQRFRGRGIRQMMKIQFACLAGLMPLTLYWFAYGAVNGLIANLIAIPWVGFVIVPMALLTVITCGWFSIPRLTTFLDYCIQWLLYFLQQMDALTSQWNLRFTFAEVSSPIALMAAMTVFVLLPLKNMRLAATLLAIAAIFPASPKIKPGEVRIDTLDVGQGLAVVIRTATHTLLYDTGVKFYQGSDMGQLAVIPFLNSQGIKNLDTVIISHSDIDHRGGLASIEEKYNVKELIVDNRGFYQRGKSCHHYQDWIWDGISFRFFAIKDSLAGKNNHSCVLQVRSDGGAMLFTGDIEQGAEAYLVATYGGQLKSEAILVPHHGSKTSSSLPFLKQISPQFAIASYGFDNRYHFPHVTTINHYAKEKITLFNTVQCGMVSVHLTANGVLPVQCFNQMKGSLVP</sequence>
<dbReference type="STRING" id="45068.Llon_1312"/>
<feature type="transmembrane region" description="Helical" evidence="6">
    <location>
        <begin position="7"/>
        <end position="30"/>
    </location>
</feature>
<dbReference type="InterPro" id="IPR036866">
    <property type="entry name" value="RibonucZ/Hydroxyglut_hydro"/>
</dbReference>
<feature type="transmembrane region" description="Helical" evidence="6">
    <location>
        <begin position="448"/>
        <end position="466"/>
    </location>
</feature>
<evidence type="ECO:0000313" key="8">
    <source>
        <dbReference type="EMBL" id="KTD21214.1"/>
    </source>
</evidence>
<dbReference type="Gene3D" id="3.60.15.10">
    <property type="entry name" value="Ribonuclease Z/Hydroxyacylglutathione hydrolase-like"/>
    <property type="match status" value="1"/>
</dbReference>
<dbReference type="SUPFAM" id="SSF56281">
    <property type="entry name" value="Metallo-hydrolase/oxidoreductase"/>
    <property type="match status" value="1"/>
</dbReference>
<evidence type="ECO:0000256" key="5">
    <source>
        <dbReference type="ARBA" id="ARBA00023136"/>
    </source>
</evidence>
<evidence type="ECO:0000256" key="4">
    <source>
        <dbReference type="ARBA" id="ARBA00022989"/>
    </source>
</evidence>
<evidence type="ECO:0000259" key="7">
    <source>
        <dbReference type="SMART" id="SM00849"/>
    </source>
</evidence>
<dbReference type="InterPro" id="IPR025405">
    <property type="entry name" value="DUF4131"/>
</dbReference>
<keyword evidence="2" id="KW-1003">Cell membrane</keyword>
<dbReference type="NCBIfam" id="TIGR00361">
    <property type="entry name" value="ComEC_Rec2"/>
    <property type="match status" value="1"/>
</dbReference>
<comment type="caution">
    <text evidence="8">The sequence shown here is derived from an EMBL/GenBank/DDBJ whole genome shotgun (WGS) entry which is preliminary data.</text>
</comment>
<dbReference type="AlphaFoldDB" id="A0A0W0VMD1"/>
<keyword evidence="9" id="KW-1185">Reference proteome</keyword>
<dbReference type="GO" id="GO:0005886">
    <property type="term" value="C:plasma membrane"/>
    <property type="evidence" value="ECO:0007669"/>
    <property type="project" value="UniProtKB-SubCell"/>
</dbReference>
<evidence type="ECO:0000313" key="9">
    <source>
        <dbReference type="Proteomes" id="UP000054997"/>
    </source>
</evidence>
<comment type="subcellular location">
    <subcellularLocation>
        <location evidence="1">Cell membrane</location>
        <topology evidence="1">Multi-pass membrane protein</topology>
    </subcellularLocation>
</comment>
<dbReference type="InterPro" id="IPR004797">
    <property type="entry name" value="Competence_ComEC/Rec2"/>
</dbReference>
<feature type="transmembrane region" description="Helical" evidence="6">
    <location>
        <begin position="254"/>
        <end position="276"/>
    </location>
</feature>
<dbReference type="NCBIfam" id="TIGR00360">
    <property type="entry name" value="ComEC_N-term"/>
    <property type="match status" value="1"/>
</dbReference>
<dbReference type="PANTHER" id="PTHR30619:SF1">
    <property type="entry name" value="RECOMBINATION PROTEIN 2"/>
    <property type="match status" value="1"/>
</dbReference>
<dbReference type="InterPro" id="IPR035681">
    <property type="entry name" value="ComA-like_MBL"/>
</dbReference>
<dbReference type="SMART" id="SM00849">
    <property type="entry name" value="Lactamase_B"/>
    <property type="match status" value="1"/>
</dbReference>
<dbReference type="GO" id="GO:0030420">
    <property type="term" value="P:establishment of competence for transformation"/>
    <property type="evidence" value="ECO:0007669"/>
    <property type="project" value="InterPro"/>
</dbReference>
<keyword evidence="4 6" id="KW-1133">Transmembrane helix</keyword>
<dbReference type="OrthoDB" id="9761531at2"/>
<dbReference type="EMBL" id="LNYK01000016">
    <property type="protein sequence ID" value="KTD21214.1"/>
    <property type="molecule type" value="Genomic_DNA"/>
</dbReference>
<feature type="transmembrane region" description="Helical" evidence="6">
    <location>
        <begin position="223"/>
        <end position="242"/>
    </location>
</feature>
<evidence type="ECO:0000256" key="1">
    <source>
        <dbReference type="ARBA" id="ARBA00004651"/>
    </source>
</evidence>
<feature type="transmembrane region" description="Helical" evidence="6">
    <location>
        <begin position="354"/>
        <end position="375"/>
    </location>
</feature>
<dbReference type="Pfam" id="PF03772">
    <property type="entry name" value="Competence"/>
    <property type="match status" value="1"/>
</dbReference>
<dbReference type="Pfam" id="PF13567">
    <property type="entry name" value="DUF4131"/>
    <property type="match status" value="1"/>
</dbReference>
<evidence type="ECO:0000256" key="2">
    <source>
        <dbReference type="ARBA" id="ARBA00022475"/>
    </source>
</evidence>
<keyword evidence="3 6" id="KW-0812">Transmembrane</keyword>
<dbReference type="Pfam" id="PF00753">
    <property type="entry name" value="Lactamase_B"/>
    <property type="match status" value="1"/>
</dbReference>